<sequence>MDAYHRHTVTHADHPVAAPLSDRAVEVVLDRTVPRDGTVRLLDLGCGEAVWLRRALAARPGATAVGVDLDEPGLAVGRRAAEREGVADRLRLVREDAALHVSDRPADTVLCVGATHAFGGLPPALEAAHGHLADGGTVVVGEGFWEREPEGAALDALGCGPDAYDDLPGTVRRVTDGGWVPVYGHVSTVEEWDDYEWSWTGSLARWALDHPDHPSAAEAAATAREHRDAWLGGYRGTLGFLTLALRRAR</sequence>
<dbReference type="RefSeq" id="WP_168086961.1">
    <property type="nucleotide sequence ID" value="NZ_BHZH01000035.1"/>
</dbReference>
<reference evidence="2 3" key="1">
    <citation type="submission" date="2020-03" db="EMBL/GenBank/DDBJ databases">
        <title>Draft genome of Streptomyces sp. ventii, isolated from the Axial Seamount in the Pacific Ocean, and resequencing of the two type strains Streptomyces lonarensis strain NCL 716 and Streptomyces bohaiensis strain 11A07.</title>
        <authorList>
            <person name="Loughran R.M."/>
            <person name="Pfannmuller K.M."/>
            <person name="Wasson B.J."/>
            <person name="Deadmond M.C."/>
            <person name="Paddock B.E."/>
            <person name="Koyack M.J."/>
            <person name="Gallegos D.A."/>
            <person name="Mitchell E.A."/>
            <person name="Ushijima B."/>
            <person name="Saw J.H."/>
            <person name="Mcphail K.L."/>
            <person name="Videau P."/>
        </authorList>
    </citation>
    <scope>NUCLEOTIDE SEQUENCE [LARGE SCALE GENOMIC DNA]</scope>
    <source>
        <strain evidence="2 3">11A07</strain>
    </source>
</reference>
<dbReference type="GO" id="GO:0008168">
    <property type="term" value="F:methyltransferase activity"/>
    <property type="evidence" value="ECO:0007669"/>
    <property type="project" value="UniProtKB-KW"/>
</dbReference>
<dbReference type="Gene3D" id="3.40.50.150">
    <property type="entry name" value="Vaccinia Virus protein VP39"/>
    <property type="match status" value="1"/>
</dbReference>
<evidence type="ECO:0000313" key="2">
    <source>
        <dbReference type="EMBL" id="NJQ14127.1"/>
    </source>
</evidence>
<evidence type="ECO:0000259" key="1">
    <source>
        <dbReference type="Pfam" id="PF08242"/>
    </source>
</evidence>
<keyword evidence="2" id="KW-0489">Methyltransferase</keyword>
<dbReference type="CDD" id="cd02440">
    <property type="entry name" value="AdoMet_MTases"/>
    <property type="match status" value="1"/>
</dbReference>
<dbReference type="Pfam" id="PF08242">
    <property type="entry name" value="Methyltransf_12"/>
    <property type="match status" value="1"/>
</dbReference>
<gene>
    <name evidence="2" type="ORF">HCN52_04030</name>
</gene>
<evidence type="ECO:0000313" key="3">
    <source>
        <dbReference type="Proteomes" id="UP000727056"/>
    </source>
</evidence>
<comment type="caution">
    <text evidence="2">The sequence shown here is derived from an EMBL/GenBank/DDBJ whole genome shotgun (WGS) entry which is preliminary data.</text>
</comment>
<keyword evidence="2" id="KW-0808">Transferase</keyword>
<dbReference type="Proteomes" id="UP000727056">
    <property type="component" value="Unassembled WGS sequence"/>
</dbReference>
<feature type="domain" description="Methyltransferase type 12" evidence="1">
    <location>
        <begin position="42"/>
        <end position="137"/>
    </location>
</feature>
<dbReference type="SUPFAM" id="SSF53335">
    <property type="entry name" value="S-adenosyl-L-methionine-dependent methyltransferases"/>
    <property type="match status" value="1"/>
</dbReference>
<proteinExistence type="predicted"/>
<name>A0ABX1C9U4_9ACTN</name>
<dbReference type="EMBL" id="JAAVJC010000016">
    <property type="protein sequence ID" value="NJQ14127.1"/>
    <property type="molecule type" value="Genomic_DNA"/>
</dbReference>
<protein>
    <submittedName>
        <fullName evidence="2">Class I SAM-dependent methyltransferase</fullName>
    </submittedName>
</protein>
<accession>A0ABX1C9U4</accession>
<dbReference type="GO" id="GO:0032259">
    <property type="term" value="P:methylation"/>
    <property type="evidence" value="ECO:0007669"/>
    <property type="project" value="UniProtKB-KW"/>
</dbReference>
<organism evidence="2 3">
    <name type="scientific">Streptomyces bohaiensis</name>
    <dbReference type="NCBI Taxonomy" id="1431344"/>
    <lineage>
        <taxon>Bacteria</taxon>
        <taxon>Bacillati</taxon>
        <taxon>Actinomycetota</taxon>
        <taxon>Actinomycetes</taxon>
        <taxon>Kitasatosporales</taxon>
        <taxon>Streptomycetaceae</taxon>
        <taxon>Streptomyces</taxon>
    </lineage>
</organism>
<dbReference type="InterPro" id="IPR013217">
    <property type="entry name" value="Methyltransf_12"/>
</dbReference>
<keyword evidence="3" id="KW-1185">Reference proteome</keyword>
<dbReference type="InterPro" id="IPR029063">
    <property type="entry name" value="SAM-dependent_MTases_sf"/>
</dbReference>